<proteinExistence type="predicted"/>
<name>A0A2T0SKA9_9PSEU</name>
<evidence type="ECO:0000256" key="3">
    <source>
        <dbReference type="ARBA" id="ARBA00023239"/>
    </source>
</evidence>
<evidence type="ECO:0000259" key="4">
    <source>
        <dbReference type="Pfam" id="PF00291"/>
    </source>
</evidence>
<gene>
    <name evidence="5" type="ORF">CLV43_119158</name>
</gene>
<sequence length="314" mass="31970">MVTIEDVRAAADRIAGRVVRTPLLEVERLSDELGSRVFAKAENLQHAGSFKIRGVLNALLRKKERGLLPTGVVTFSAGNHAAATACAGQLLGVRVVVCMPPGAVPAKVDAVRRYGGEIAFTPNLLIDAEALSTERGYPLLHPFDDLDVIAGQGTVGLELVEAGPPPDLVLVPVGGGGLISGVAAAVKALAPQAAVIGVEPVTAPAMSHALRMGGAAPLPIRPVSLADGLAAPFAGIKTFAHVKEYVDEVVEVTEDAIRDAWWSVVDATKLLVEPSAVVGLAAVRSGLVTPPAGGVTVLVLSGGNTGLAALAGSV</sequence>
<dbReference type="InterPro" id="IPR001926">
    <property type="entry name" value="TrpB-like_PALP"/>
</dbReference>
<evidence type="ECO:0000256" key="1">
    <source>
        <dbReference type="ARBA" id="ARBA00001933"/>
    </source>
</evidence>
<dbReference type="InterPro" id="IPR036052">
    <property type="entry name" value="TrpB-like_PALP_sf"/>
</dbReference>
<dbReference type="Proteomes" id="UP000239494">
    <property type="component" value="Unassembled WGS sequence"/>
</dbReference>
<evidence type="ECO:0000313" key="5">
    <source>
        <dbReference type="EMBL" id="PRY33846.1"/>
    </source>
</evidence>
<comment type="cofactor">
    <cofactor evidence="1">
        <name>pyridoxal 5'-phosphate</name>
        <dbReference type="ChEBI" id="CHEBI:597326"/>
    </cofactor>
</comment>
<keyword evidence="2" id="KW-0663">Pyridoxal phosphate</keyword>
<evidence type="ECO:0000256" key="2">
    <source>
        <dbReference type="ARBA" id="ARBA00022898"/>
    </source>
</evidence>
<keyword evidence="6" id="KW-1185">Reference proteome</keyword>
<dbReference type="PANTHER" id="PTHR48078:SF6">
    <property type="entry name" value="L-THREONINE DEHYDRATASE CATABOLIC TDCB"/>
    <property type="match status" value="1"/>
</dbReference>
<dbReference type="EMBL" id="PVTF01000019">
    <property type="protein sequence ID" value="PRY33846.1"/>
    <property type="molecule type" value="Genomic_DNA"/>
</dbReference>
<comment type="caution">
    <text evidence="5">The sequence shown here is derived from an EMBL/GenBank/DDBJ whole genome shotgun (WGS) entry which is preliminary data.</text>
</comment>
<dbReference type="GO" id="GO:0003941">
    <property type="term" value="F:L-serine ammonia-lyase activity"/>
    <property type="evidence" value="ECO:0007669"/>
    <property type="project" value="TreeGrafter"/>
</dbReference>
<dbReference type="GO" id="GO:0006567">
    <property type="term" value="P:L-threonine catabolic process"/>
    <property type="evidence" value="ECO:0007669"/>
    <property type="project" value="TreeGrafter"/>
</dbReference>
<dbReference type="InterPro" id="IPR050147">
    <property type="entry name" value="Ser/Thr_Dehydratase"/>
</dbReference>
<dbReference type="Pfam" id="PF00291">
    <property type="entry name" value="PALP"/>
    <property type="match status" value="1"/>
</dbReference>
<dbReference type="Gene3D" id="3.40.50.1100">
    <property type="match status" value="2"/>
</dbReference>
<evidence type="ECO:0000313" key="6">
    <source>
        <dbReference type="Proteomes" id="UP000239494"/>
    </source>
</evidence>
<protein>
    <submittedName>
        <fullName evidence="5">Threonine dehydratase</fullName>
    </submittedName>
</protein>
<dbReference type="CDD" id="cd01562">
    <property type="entry name" value="Thr-dehyd"/>
    <property type="match status" value="1"/>
</dbReference>
<dbReference type="OrthoDB" id="4408011at2"/>
<dbReference type="GO" id="GO:0009097">
    <property type="term" value="P:isoleucine biosynthetic process"/>
    <property type="evidence" value="ECO:0007669"/>
    <property type="project" value="TreeGrafter"/>
</dbReference>
<dbReference type="PANTHER" id="PTHR48078">
    <property type="entry name" value="THREONINE DEHYDRATASE, MITOCHONDRIAL-RELATED"/>
    <property type="match status" value="1"/>
</dbReference>
<keyword evidence="3" id="KW-0456">Lyase</keyword>
<dbReference type="SUPFAM" id="SSF53686">
    <property type="entry name" value="Tryptophan synthase beta subunit-like PLP-dependent enzymes"/>
    <property type="match status" value="1"/>
</dbReference>
<dbReference type="RefSeq" id="WP_106195960.1">
    <property type="nucleotide sequence ID" value="NZ_PVTF01000019.1"/>
</dbReference>
<organism evidence="5 6">
    <name type="scientific">Umezawaea tangerina</name>
    <dbReference type="NCBI Taxonomy" id="84725"/>
    <lineage>
        <taxon>Bacteria</taxon>
        <taxon>Bacillati</taxon>
        <taxon>Actinomycetota</taxon>
        <taxon>Actinomycetes</taxon>
        <taxon>Pseudonocardiales</taxon>
        <taxon>Pseudonocardiaceae</taxon>
        <taxon>Umezawaea</taxon>
    </lineage>
</organism>
<feature type="domain" description="Tryptophan synthase beta chain-like PALP" evidence="4">
    <location>
        <begin position="18"/>
        <end position="302"/>
    </location>
</feature>
<dbReference type="GO" id="GO:0006565">
    <property type="term" value="P:L-serine catabolic process"/>
    <property type="evidence" value="ECO:0007669"/>
    <property type="project" value="TreeGrafter"/>
</dbReference>
<dbReference type="AlphaFoldDB" id="A0A2T0SKA9"/>
<dbReference type="GO" id="GO:0004794">
    <property type="term" value="F:threonine deaminase activity"/>
    <property type="evidence" value="ECO:0007669"/>
    <property type="project" value="TreeGrafter"/>
</dbReference>
<accession>A0A2T0SKA9</accession>
<reference evidence="5 6" key="1">
    <citation type="submission" date="2018-03" db="EMBL/GenBank/DDBJ databases">
        <title>Genomic Encyclopedia of Archaeal and Bacterial Type Strains, Phase II (KMG-II): from individual species to whole genera.</title>
        <authorList>
            <person name="Goeker M."/>
        </authorList>
    </citation>
    <scope>NUCLEOTIDE SEQUENCE [LARGE SCALE GENOMIC DNA]</scope>
    <source>
        <strain evidence="5 6">DSM 44720</strain>
    </source>
</reference>